<name>A0A645CIS5_9ZZZZ</name>
<gene>
    <name evidence="1" type="ORF">SDC9_123849</name>
</gene>
<dbReference type="AlphaFoldDB" id="A0A645CIS5"/>
<dbReference type="EMBL" id="VSSQ01027544">
    <property type="protein sequence ID" value="MPM76850.1"/>
    <property type="molecule type" value="Genomic_DNA"/>
</dbReference>
<reference evidence="1" key="1">
    <citation type="submission" date="2019-08" db="EMBL/GenBank/DDBJ databases">
        <authorList>
            <person name="Kucharzyk K."/>
            <person name="Murdoch R.W."/>
            <person name="Higgins S."/>
            <person name="Loffler F."/>
        </authorList>
    </citation>
    <scope>NUCLEOTIDE SEQUENCE</scope>
</reference>
<proteinExistence type="predicted"/>
<comment type="caution">
    <text evidence="1">The sequence shown here is derived from an EMBL/GenBank/DDBJ whole genome shotgun (WGS) entry which is preliminary data.</text>
</comment>
<organism evidence="1">
    <name type="scientific">bioreactor metagenome</name>
    <dbReference type="NCBI Taxonomy" id="1076179"/>
    <lineage>
        <taxon>unclassified sequences</taxon>
        <taxon>metagenomes</taxon>
        <taxon>ecological metagenomes</taxon>
    </lineage>
</organism>
<sequence>MRNTDLHAFHVIDAIDRFIGGGKLPDPVIERAENAYIMFLESFVEPISKLSVHRSAHVGAIFPDVGGFSDIGNGNPYRCKLSRSLSTHVHQAVLNSFHQIPGTTKGTAGISFNLHPSLGFFVNVGDDPVHHLSRQRFRGVHRTPFDHDCLLLSHGLGKNRRACHAENH</sequence>
<accession>A0A645CIS5</accession>
<protein>
    <submittedName>
        <fullName evidence="1">Uncharacterized protein</fullName>
    </submittedName>
</protein>
<evidence type="ECO:0000313" key="1">
    <source>
        <dbReference type="EMBL" id="MPM76850.1"/>
    </source>
</evidence>